<evidence type="ECO:0000313" key="7">
    <source>
        <dbReference type="EMBL" id="KAA5305085.1"/>
    </source>
</evidence>
<dbReference type="Proteomes" id="UP000481700">
    <property type="component" value="Unassembled WGS sequence"/>
</dbReference>
<keyword evidence="3" id="KW-0732">Signal</keyword>
<gene>
    <name evidence="7" type="ORF">F2Z07_26680</name>
</gene>
<comment type="similarity">
    <text evidence="2">Belongs to the SusD family.</text>
</comment>
<comment type="subcellular location">
    <subcellularLocation>
        <location evidence="1">Cell outer membrane</location>
    </subcellularLocation>
</comment>
<organism evidence="7 8">
    <name type="scientific">Phocaeicola dorei</name>
    <dbReference type="NCBI Taxonomy" id="357276"/>
    <lineage>
        <taxon>Bacteria</taxon>
        <taxon>Pseudomonadati</taxon>
        <taxon>Bacteroidota</taxon>
        <taxon>Bacteroidia</taxon>
        <taxon>Bacteroidales</taxon>
        <taxon>Bacteroidaceae</taxon>
        <taxon>Phocaeicola</taxon>
    </lineage>
</organism>
<evidence type="ECO:0000259" key="6">
    <source>
        <dbReference type="Pfam" id="PF07980"/>
    </source>
</evidence>
<evidence type="ECO:0000256" key="4">
    <source>
        <dbReference type="ARBA" id="ARBA00023136"/>
    </source>
</evidence>
<accession>A0A6L3IIX2</accession>
<dbReference type="AlphaFoldDB" id="A0A6L3IIX2"/>
<keyword evidence="4" id="KW-0472">Membrane</keyword>
<proteinExistence type="inferred from homology"/>
<evidence type="ECO:0000256" key="2">
    <source>
        <dbReference type="ARBA" id="ARBA00006275"/>
    </source>
</evidence>
<evidence type="ECO:0000256" key="5">
    <source>
        <dbReference type="ARBA" id="ARBA00023237"/>
    </source>
</evidence>
<dbReference type="GO" id="GO:0009279">
    <property type="term" value="C:cell outer membrane"/>
    <property type="evidence" value="ECO:0007669"/>
    <property type="project" value="UniProtKB-SubCell"/>
</dbReference>
<dbReference type="Pfam" id="PF07980">
    <property type="entry name" value="SusD_RagB"/>
    <property type="match status" value="1"/>
</dbReference>
<evidence type="ECO:0000256" key="1">
    <source>
        <dbReference type="ARBA" id="ARBA00004442"/>
    </source>
</evidence>
<dbReference type="InterPro" id="IPR012944">
    <property type="entry name" value="SusD_RagB_dom"/>
</dbReference>
<keyword evidence="5" id="KW-0998">Cell outer membrane</keyword>
<dbReference type="Gene3D" id="1.25.40.390">
    <property type="match status" value="1"/>
</dbReference>
<sequence>PYTYKLVEDFNWNFDDTHENNAESIFELLIEDVGGTDLWGDGENINSTQSNARPKEYAAAEVGGWYEANPTQQIMDIFWKEKDKDGNFDYRARCSVAWDYEGCTYYQRPFREVFAQDKWKTYWILKYQNWKTQKDEPAPPKSFINERAIRYADVLLMLAEAYMNKGALDTSIGYINQIRRRANLSDYSGPITKEGVFEDLVHQRAIEFFVEGERFYDLRRWGLLEQTLKTCDDTRYKNYQTGKSDNINKFNYFPIPAKELDTNPLCTPSEGW</sequence>
<dbReference type="SUPFAM" id="SSF48452">
    <property type="entry name" value="TPR-like"/>
    <property type="match status" value="1"/>
</dbReference>
<evidence type="ECO:0000256" key="3">
    <source>
        <dbReference type="ARBA" id="ARBA00022729"/>
    </source>
</evidence>
<evidence type="ECO:0000313" key="8">
    <source>
        <dbReference type="Proteomes" id="UP000481700"/>
    </source>
</evidence>
<dbReference type="RefSeq" id="WP_149937715.1">
    <property type="nucleotide sequence ID" value="NZ_VVZV01000267.1"/>
</dbReference>
<protein>
    <submittedName>
        <fullName evidence="7">RagB/SusD family nutrient uptake outer membrane protein</fullName>
    </submittedName>
</protein>
<feature type="domain" description="RagB/SusD" evidence="6">
    <location>
        <begin position="23"/>
        <end position="272"/>
    </location>
</feature>
<comment type="caution">
    <text evidence="7">The sequence shown here is derived from an EMBL/GenBank/DDBJ whole genome shotgun (WGS) entry which is preliminary data.</text>
</comment>
<reference evidence="7 8" key="1">
    <citation type="journal article" date="2019" name="Nat. Med.">
        <title>A library of human gut bacterial isolates paired with longitudinal multiomics data enables mechanistic microbiome research.</title>
        <authorList>
            <person name="Poyet M."/>
            <person name="Groussin M."/>
            <person name="Gibbons S.M."/>
            <person name="Avila-Pacheco J."/>
            <person name="Jiang X."/>
            <person name="Kearney S.M."/>
            <person name="Perrotta A.R."/>
            <person name="Berdy B."/>
            <person name="Zhao S."/>
            <person name="Lieberman T.D."/>
            <person name="Swanson P.K."/>
            <person name="Smith M."/>
            <person name="Roesemann S."/>
            <person name="Alexander J.E."/>
            <person name="Rich S.A."/>
            <person name="Livny J."/>
            <person name="Vlamakis H."/>
            <person name="Clish C."/>
            <person name="Bullock K."/>
            <person name="Deik A."/>
            <person name="Scott J."/>
            <person name="Pierce K.A."/>
            <person name="Xavier R.J."/>
            <person name="Alm E.J."/>
        </authorList>
    </citation>
    <scope>NUCLEOTIDE SEQUENCE [LARGE SCALE GENOMIC DNA]</scope>
    <source>
        <strain evidence="7 8">BIOML-A25</strain>
    </source>
</reference>
<dbReference type="InterPro" id="IPR011990">
    <property type="entry name" value="TPR-like_helical_dom_sf"/>
</dbReference>
<dbReference type="EMBL" id="VVZV01000267">
    <property type="protein sequence ID" value="KAA5305085.1"/>
    <property type="molecule type" value="Genomic_DNA"/>
</dbReference>
<feature type="non-terminal residue" evidence="7">
    <location>
        <position position="1"/>
    </location>
</feature>
<name>A0A6L3IIX2_9BACT</name>